<dbReference type="GO" id="GO:0004364">
    <property type="term" value="F:glutathione transferase activity"/>
    <property type="evidence" value="ECO:0007669"/>
    <property type="project" value="UniProtKB-EC"/>
</dbReference>
<feature type="domain" description="GST N-terminal" evidence="1">
    <location>
        <begin position="1"/>
        <end position="81"/>
    </location>
</feature>
<keyword evidence="2" id="KW-0808">Transferase</keyword>
<proteinExistence type="predicted"/>
<gene>
    <name evidence="2" type="primary">gstB_3</name>
    <name evidence="2" type="ORF">LOM8899_03687</name>
</gene>
<dbReference type="SUPFAM" id="SSF47616">
    <property type="entry name" value="GST C-terminal domain-like"/>
    <property type="match status" value="1"/>
</dbReference>
<keyword evidence="3" id="KW-1185">Reference proteome</keyword>
<dbReference type="InterPro" id="IPR040079">
    <property type="entry name" value="Glutathione_S-Trfase"/>
</dbReference>
<evidence type="ECO:0000313" key="3">
    <source>
        <dbReference type="Proteomes" id="UP000201613"/>
    </source>
</evidence>
<dbReference type="SUPFAM" id="SSF52833">
    <property type="entry name" value="Thioredoxin-like"/>
    <property type="match status" value="1"/>
</dbReference>
<accession>A0A238LKX7</accession>
<dbReference type="PANTHER" id="PTHR44051:SF8">
    <property type="entry name" value="GLUTATHIONE S-TRANSFERASE GSTA"/>
    <property type="match status" value="1"/>
</dbReference>
<dbReference type="AlphaFoldDB" id="A0A238LKX7"/>
<dbReference type="InterPro" id="IPR004045">
    <property type="entry name" value="Glutathione_S-Trfase_N"/>
</dbReference>
<dbReference type="SFLD" id="SFLDS00019">
    <property type="entry name" value="Glutathione_Transferase_(cytos"/>
    <property type="match status" value="1"/>
</dbReference>
<dbReference type="PANTHER" id="PTHR44051">
    <property type="entry name" value="GLUTATHIONE S-TRANSFERASE-RELATED"/>
    <property type="match status" value="1"/>
</dbReference>
<dbReference type="InterPro" id="IPR036282">
    <property type="entry name" value="Glutathione-S-Trfase_C_sf"/>
</dbReference>
<protein>
    <submittedName>
        <fullName evidence="2">Glutathione S-transferase GST-6.0</fullName>
        <ecNumber evidence="2">2.5.1.18</ecNumber>
    </submittedName>
</protein>
<evidence type="ECO:0000313" key="2">
    <source>
        <dbReference type="EMBL" id="SMY09520.1"/>
    </source>
</evidence>
<dbReference type="Pfam" id="PF02798">
    <property type="entry name" value="GST_N"/>
    <property type="match status" value="1"/>
</dbReference>
<dbReference type="OrthoDB" id="7583243at2"/>
<evidence type="ECO:0000259" key="1">
    <source>
        <dbReference type="PROSITE" id="PS50404"/>
    </source>
</evidence>
<reference evidence="2 3" key="1">
    <citation type="submission" date="2017-05" db="EMBL/GenBank/DDBJ databases">
        <authorList>
            <person name="Song R."/>
            <person name="Chenine A.L."/>
            <person name="Ruprecht R.M."/>
        </authorList>
    </citation>
    <scope>NUCLEOTIDE SEQUENCE [LARGE SCALE GENOMIC DNA]</scope>
    <source>
        <strain evidence="2 3">CECT 8899</strain>
    </source>
</reference>
<name>A0A238LKX7_9RHOB</name>
<organism evidence="2 3">
    <name type="scientific">Flavimaricola marinus</name>
    <dbReference type="NCBI Taxonomy" id="1819565"/>
    <lineage>
        <taxon>Bacteria</taxon>
        <taxon>Pseudomonadati</taxon>
        <taxon>Pseudomonadota</taxon>
        <taxon>Alphaproteobacteria</taxon>
        <taxon>Rhodobacterales</taxon>
        <taxon>Paracoccaceae</taxon>
        <taxon>Flavimaricola</taxon>
    </lineage>
</organism>
<sequence length="221" mass="23913">MTLRLHYAPDNASLCIRLALEAGGFAYETALVDRRRHGHKAPAYLALNPNGLIPVLETPQGALFETGAILLWLADQRPGQMFPVPDAPDRGPALTWLFWMANTLHPTLRTCFYPHLYGSDPKDIRANALARLAAQLDLVEAAPQAYASTLARCYLAPLLRWAVIYAEAEPALDLARWPALRAMAAAFETTPAALAAARAEGLGPAPFSDPRLPNPPEGSAV</sequence>
<dbReference type="EC" id="2.5.1.18" evidence="2"/>
<dbReference type="Gene3D" id="3.40.30.10">
    <property type="entry name" value="Glutaredoxin"/>
    <property type="match status" value="1"/>
</dbReference>
<dbReference type="CDD" id="cd03057">
    <property type="entry name" value="GST_N_Beta"/>
    <property type="match status" value="1"/>
</dbReference>
<dbReference type="InterPro" id="IPR036249">
    <property type="entry name" value="Thioredoxin-like_sf"/>
</dbReference>
<dbReference type="PROSITE" id="PS50404">
    <property type="entry name" value="GST_NTER"/>
    <property type="match status" value="1"/>
</dbReference>
<dbReference type="RefSeq" id="WP_093993706.1">
    <property type="nucleotide sequence ID" value="NZ_FXZK01000010.1"/>
</dbReference>
<dbReference type="EMBL" id="FXZK01000010">
    <property type="protein sequence ID" value="SMY09520.1"/>
    <property type="molecule type" value="Genomic_DNA"/>
</dbReference>
<dbReference type="Gene3D" id="1.20.1050.10">
    <property type="match status" value="1"/>
</dbReference>
<dbReference type="Proteomes" id="UP000201613">
    <property type="component" value="Unassembled WGS sequence"/>
</dbReference>